<sequence length="277" mass="30277">MPICIHPQFVTILTGKVLPSHPEHRIAIGTRGTSAPTMPLSLPSIQVETASCKPTGLSKRSANSKSLVIAERSGHFFSVFFHGPATTISSTFHCGNVKYQLSIINSLATRNKCLVRDILFNIHQRNASGGWTKFISMLLPHLMNLPLYSVLYAGCGIYTTECMANIPSPIIIRIRQTNNSIDNQTKDNSLPFQCHTTRLASTARKSMDKHPVLTLQIISRAVIRPRPTISASLLSPAQIFMHGPEAIPGGIRVQKCSDSFPSATNGRIHREAKGTVS</sequence>
<evidence type="ECO:0000313" key="2">
    <source>
        <dbReference type="Proteomes" id="UP000008383"/>
    </source>
</evidence>
<proteinExistence type="predicted"/>
<dbReference type="Proteomes" id="UP000008383">
    <property type="component" value="Unassembled WGS sequence"/>
</dbReference>
<name>D4D7W6_TRIVH</name>
<dbReference type="KEGG" id="tve:TRV_03200"/>
<dbReference type="AlphaFoldDB" id="D4D7W6"/>
<organism evidence="1 2">
    <name type="scientific">Trichophyton verrucosum (strain HKI 0517)</name>
    <dbReference type="NCBI Taxonomy" id="663202"/>
    <lineage>
        <taxon>Eukaryota</taxon>
        <taxon>Fungi</taxon>
        <taxon>Dikarya</taxon>
        <taxon>Ascomycota</taxon>
        <taxon>Pezizomycotina</taxon>
        <taxon>Eurotiomycetes</taxon>
        <taxon>Eurotiomycetidae</taxon>
        <taxon>Onygenales</taxon>
        <taxon>Arthrodermataceae</taxon>
        <taxon>Trichophyton</taxon>
    </lineage>
</organism>
<comment type="caution">
    <text evidence="1">The sequence shown here is derived from an EMBL/GenBank/DDBJ whole genome shotgun (WGS) entry which is preliminary data.</text>
</comment>
<accession>D4D7W6</accession>
<evidence type="ECO:0000313" key="1">
    <source>
        <dbReference type="EMBL" id="EFE42061.1"/>
    </source>
</evidence>
<keyword evidence="2" id="KW-1185">Reference proteome</keyword>
<dbReference type="GeneID" id="9581338"/>
<gene>
    <name evidence="1" type="ORF">TRV_03200</name>
</gene>
<reference evidence="2" key="1">
    <citation type="journal article" date="2011" name="Genome Biol.">
        <title>Comparative and functional genomics provide insights into the pathogenicity of dermatophytic fungi.</title>
        <authorList>
            <person name="Burmester A."/>
            <person name="Shelest E."/>
            <person name="Gloeckner G."/>
            <person name="Heddergott C."/>
            <person name="Schindler S."/>
            <person name="Staib P."/>
            <person name="Heidel A."/>
            <person name="Felder M."/>
            <person name="Petzold A."/>
            <person name="Szafranski K."/>
            <person name="Feuermann M."/>
            <person name="Pedruzzi I."/>
            <person name="Priebe S."/>
            <person name="Groth M."/>
            <person name="Winkler R."/>
            <person name="Li W."/>
            <person name="Kniemeyer O."/>
            <person name="Schroeckh V."/>
            <person name="Hertweck C."/>
            <person name="Hube B."/>
            <person name="White T.C."/>
            <person name="Platzer M."/>
            <person name="Guthke R."/>
            <person name="Heitman J."/>
            <person name="Woestemeyer J."/>
            <person name="Zipfel P.F."/>
            <person name="Monod M."/>
            <person name="Brakhage A.A."/>
        </authorList>
    </citation>
    <scope>NUCLEOTIDE SEQUENCE [LARGE SCALE GENOMIC DNA]</scope>
    <source>
        <strain evidence="2">HKI 0517</strain>
    </source>
</reference>
<dbReference type="EMBL" id="ACYE01000164">
    <property type="protein sequence ID" value="EFE42061.1"/>
    <property type="molecule type" value="Genomic_DNA"/>
</dbReference>
<dbReference type="RefSeq" id="XP_003022679.1">
    <property type="nucleotide sequence ID" value="XM_003022633.1"/>
</dbReference>
<dbReference type="HOGENOM" id="CLU_1004612_0_0_1"/>
<protein>
    <submittedName>
        <fullName evidence="1">Uncharacterized protein</fullName>
    </submittedName>
</protein>